<dbReference type="InterPro" id="IPR027806">
    <property type="entry name" value="HARBI1_dom"/>
</dbReference>
<gene>
    <name evidence="10" type="ORF">pdam_00018933</name>
</gene>
<dbReference type="GO" id="GO:0016787">
    <property type="term" value="F:hydrolase activity"/>
    <property type="evidence" value="ECO:0007669"/>
    <property type="project" value="UniProtKB-KW"/>
</dbReference>
<dbReference type="InterPro" id="IPR045249">
    <property type="entry name" value="HARBI1-like"/>
</dbReference>
<dbReference type="AlphaFoldDB" id="A0A3M6UNA5"/>
<evidence type="ECO:0000256" key="5">
    <source>
        <dbReference type="ARBA" id="ARBA00022723"/>
    </source>
</evidence>
<evidence type="ECO:0000256" key="4">
    <source>
        <dbReference type="ARBA" id="ARBA00022722"/>
    </source>
</evidence>
<comment type="caution">
    <text evidence="10">The sequence shown here is derived from an EMBL/GenBank/DDBJ whole genome shotgun (WGS) entry which is preliminary data.</text>
</comment>
<dbReference type="Pfam" id="PF13359">
    <property type="entry name" value="DDE_Tnp_4"/>
    <property type="match status" value="1"/>
</dbReference>
<evidence type="ECO:0000256" key="2">
    <source>
        <dbReference type="ARBA" id="ARBA00004123"/>
    </source>
</evidence>
<reference evidence="10 11" key="1">
    <citation type="journal article" date="2018" name="Sci. Rep.">
        <title>Comparative analysis of the Pocillopora damicornis genome highlights role of immune system in coral evolution.</title>
        <authorList>
            <person name="Cunning R."/>
            <person name="Bay R.A."/>
            <person name="Gillette P."/>
            <person name="Baker A.C."/>
            <person name="Traylor-Knowles N."/>
        </authorList>
    </citation>
    <scope>NUCLEOTIDE SEQUENCE [LARGE SCALE GENOMIC DNA]</scope>
    <source>
        <strain evidence="10">RSMAS</strain>
        <tissue evidence="10">Whole animal</tissue>
    </source>
</reference>
<keyword evidence="6" id="KW-0378">Hydrolase</keyword>
<dbReference type="GO" id="GO:0046872">
    <property type="term" value="F:metal ion binding"/>
    <property type="evidence" value="ECO:0007669"/>
    <property type="project" value="UniProtKB-KW"/>
</dbReference>
<comment type="cofactor">
    <cofactor evidence="1">
        <name>a divalent metal cation</name>
        <dbReference type="ChEBI" id="CHEBI:60240"/>
    </cofactor>
</comment>
<organism evidence="10 11">
    <name type="scientific">Pocillopora damicornis</name>
    <name type="common">Cauliflower coral</name>
    <name type="synonym">Millepora damicornis</name>
    <dbReference type="NCBI Taxonomy" id="46731"/>
    <lineage>
        <taxon>Eukaryota</taxon>
        <taxon>Metazoa</taxon>
        <taxon>Cnidaria</taxon>
        <taxon>Anthozoa</taxon>
        <taxon>Hexacorallia</taxon>
        <taxon>Scleractinia</taxon>
        <taxon>Astrocoeniina</taxon>
        <taxon>Pocilloporidae</taxon>
        <taxon>Pocillopora</taxon>
    </lineage>
</organism>
<keyword evidence="11" id="KW-1185">Reference proteome</keyword>
<keyword evidence="7" id="KW-0539">Nucleus</keyword>
<feature type="domain" description="DDE Tnp4" evidence="9">
    <location>
        <begin position="133"/>
        <end position="205"/>
    </location>
</feature>
<proteinExistence type="inferred from homology"/>
<protein>
    <recommendedName>
        <fullName evidence="9">DDE Tnp4 domain-containing protein</fullName>
    </recommendedName>
</protein>
<feature type="region of interest" description="Disordered" evidence="8">
    <location>
        <begin position="215"/>
        <end position="234"/>
    </location>
</feature>
<dbReference type="OrthoDB" id="5978703at2759"/>
<sequence>MVCLLLRHQYLRNQVALLTINTVEDRDAGHSWFEIHYNDRRIPGDYFRKQLRMNRCTFDILLNVLRPAVTRENTRLRDCISPEKVLALGLFRLAHGNSYVSIGPVFNVGRSTVLEAVQDVVEVLFNLRNDYINAYPLASWLRKPFPEAMRDPEETAFNKALSGARVAVECAYGMLKNRWRIPGKRLDSKISFANKIAVACAVLHNFCLLNQDEWSDDENDDPRSKDMKATTMKL</sequence>
<dbReference type="Proteomes" id="UP000275408">
    <property type="component" value="Unassembled WGS sequence"/>
</dbReference>
<evidence type="ECO:0000256" key="7">
    <source>
        <dbReference type="ARBA" id="ARBA00023242"/>
    </source>
</evidence>
<keyword evidence="5" id="KW-0479">Metal-binding</keyword>
<dbReference type="PANTHER" id="PTHR22930">
    <property type="match status" value="1"/>
</dbReference>
<evidence type="ECO:0000256" key="3">
    <source>
        <dbReference type="ARBA" id="ARBA00006958"/>
    </source>
</evidence>
<name>A0A3M6UNA5_POCDA</name>
<dbReference type="PANTHER" id="PTHR22930:SF85">
    <property type="entry name" value="GH03217P-RELATED"/>
    <property type="match status" value="1"/>
</dbReference>
<dbReference type="GO" id="GO:0004518">
    <property type="term" value="F:nuclease activity"/>
    <property type="evidence" value="ECO:0007669"/>
    <property type="project" value="UniProtKB-KW"/>
</dbReference>
<keyword evidence="4" id="KW-0540">Nuclease</keyword>
<comment type="similarity">
    <text evidence="3">Belongs to the HARBI1 family.</text>
</comment>
<comment type="subcellular location">
    <subcellularLocation>
        <location evidence="2">Nucleus</location>
    </subcellularLocation>
</comment>
<evidence type="ECO:0000256" key="8">
    <source>
        <dbReference type="SAM" id="MobiDB-lite"/>
    </source>
</evidence>
<dbReference type="STRING" id="46731.A0A3M6UNA5"/>
<evidence type="ECO:0000259" key="9">
    <source>
        <dbReference type="Pfam" id="PF13359"/>
    </source>
</evidence>
<evidence type="ECO:0000256" key="6">
    <source>
        <dbReference type="ARBA" id="ARBA00022801"/>
    </source>
</evidence>
<evidence type="ECO:0000256" key="1">
    <source>
        <dbReference type="ARBA" id="ARBA00001968"/>
    </source>
</evidence>
<evidence type="ECO:0000313" key="10">
    <source>
        <dbReference type="EMBL" id="RMX55173.1"/>
    </source>
</evidence>
<feature type="non-terminal residue" evidence="10">
    <location>
        <position position="234"/>
    </location>
</feature>
<accession>A0A3M6UNA5</accession>
<dbReference type="GO" id="GO:0005634">
    <property type="term" value="C:nucleus"/>
    <property type="evidence" value="ECO:0007669"/>
    <property type="project" value="UniProtKB-SubCell"/>
</dbReference>
<evidence type="ECO:0000313" key="11">
    <source>
        <dbReference type="Proteomes" id="UP000275408"/>
    </source>
</evidence>
<dbReference type="EMBL" id="RCHS01001116">
    <property type="protein sequence ID" value="RMX55173.1"/>
    <property type="molecule type" value="Genomic_DNA"/>
</dbReference>